<keyword evidence="7" id="KW-1185">Reference proteome</keyword>
<reference evidence="7" key="1">
    <citation type="submission" date="2017-01" db="EMBL/GenBank/DDBJ databases">
        <authorList>
            <person name="Varghese N."/>
            <person name="Submissions S."/>
        </authorList>
    </citation>
    <scope>NUCLEOTIDE SEQUENCE [LARGE SCALE GENOMIC DNA]</scope>
    <source>
        <strain evidence="7">DSM 22306</strain>
    </source>
</reference>
<dbReference type="GO" id="GO:0046353">
    <property type="term" value="F:aminoglycoside 3-N-acetyltransferase activity"/>
    <property type="evidence" value="ECO:0007669"/>
    <property type="project" value="UniProtKB-EC"/>
</dbReference>
<keyword evidence="3 5" id="KW-0808">Transferase</keyword>
<organism evidence="6 7">
    <name type="scientific">Neptunomonas antarctica</name>
    <dbReference type="NCBI Taxonomy" id="619304"/>
    <lineage>
        <taxon>Bacteria</taxon>
        <taxon>Pseudomonadati</taxon>
        <taxon>Pseudomonadota</taxon>
        <taxon>Gammaproteobacteria</taxon>
        <taxon>Oceanospirillales</taxon>
        <taxon>Oceanospirillaceae</taxon>
        <taxon>Neptunomonas</taxon>
    </lineage>
</organism>
<dbReference type="GO" id="GO:0046677">
    <property type="term" value="P:response to antibiotic"/>
    <property type="evidence" value="ECO:0007669"/>
    <property type="project" value="UniProtKB-KW"/>
</dbReference>
<evidence type="ECO:0000256" key="5">
    <source>
        <dbReference type="RuleBase" id="RU365031"/>
    </source>
</evidence>
<dbReference type="EMBL" id="FTOE01000001">
    <property type="protein sequence ID" value="SIS47769.1"/>
    <property type="molecule type" value="Genomic_DNA"/>
</dbReference>
<dbReference type="PANTHER" id="PTHR11104">
    <property type="entry name" value="AMINOGLYCOSIDE N3-ACETYLTRANSFERASE"/>
    <property type="match status" value="1"/>
</dbReference>
<comment type="catalytic activity">
    <reaction evidence="5">
        <text>a 2-deoxystreptamine antibiotic + acetyl-CoA = an N(3)-acetyl-2-deoxystreptamine antibiotic + CoA + H(+)</text>
        <dbReference type="Rhea" id="RHEA:12665"/>
        <dbReference type="ChEBI" id="CHEBI:15378"/>
        <dbReference type="ChEBI" id="CHEBI:57287"/>
        <dbReference type="ChEBI" id="CHEBI:57288"/>
        <dbReference type="ChEBI" id="CHEBI:57921"/>
        <dbReference type="ChEBI" id="CHEBI:77452"/>
        <dbReference type="EC" id="2.3.1.81"/>
    </reaction>
</comment>
<sequence>MIDIHQLKKSLKKILFKYNAQKLSKALDRLGIQEGDVLMVHSSWLPDNGFAGTAKQFIDSLKSAIGDDGLLAMMSMPYQNESTKQYLSKNLVFKVKRTPSKVGLLTEVFRRGKNVVRSFNSAHPVVAWGGGSKTFVADHNLTECSFGKGSPFDKLAQLDGKILLVDAPFNTITFNHYLESLNEADYPVQLFDHEVVRGRVLDEDGAVVGFSTKVLAKESSGYRIDDRLEAEMDKRGLIRRLRVGGTRLILVNTSDLVLCASACVQNWEK</sequence>
<evidence type="ECO:0000256" key="2">
    <source>
        <dbReference type="ARBA" id="ARBA00012882"/>
    </source>
</evidence>
<evidence type="ECO:0000313" key="7">
    <source>
        <dbReference type="Proteomes" id="UP000185999"/>
    </source>
</evidence>
<dbReference type="EC" id="2.3.1.-" evidence="5"/>
<dbReference type="InterPro" id="IPR028345">
    <property type="entry name" value="Antibiotic_NAT-like"/>
</dbReference>
<dbReference type="PANTHER" id="PTHR11104:SF0">
    <property type="entry name" value="SPBETA PROPHAGE-DERIVED AMINOGLYCOSIDE N(3')-ACETYLTRANSFERASE-LIKE PROTEIN YOKD"/>
    <property type="match status" value="1"/>
</dbReference>
<keyword evidence="5" id="KW-0046">Antibiotic resistance</keyword>
<dbReference type="Proteomes" id="UP000185999">
    <property type="component" value="Unassembled WGS sequence"/>
</dbReference>
<protein>
    <recommendedName>
        <fullName evidence="2 5">Aminoglycoside N(3)-acetyltransferase</fullName>
        <ecNumber evidence="5">2.3.1.-</ecNumber>
    </recommendedName>
</protein>
<keyword evidence="4 5" id="KW-0012">Acyltransferase</keyword>
<evidence type="ECO:0000256" key="4">
    <source>
        <dbReference type="ARBA" id="ARBA00023315"/>
    </source>
</evidence>
<evidence type="ECO:0000256" key="1">
    <source>
        <dbReference type="ARBA" id="ARBA00006383"/>
    </source>
</evidence>
<accession>A0A1N7JEN4</accession>
<dbReference type="Pfam" id="PF02522">
    <property type="entry name" value="Antibiotic_NAT"/>
    <property type="match status" value="1"/>
</dbReference>
<dbReference type="STRING" id="619304.SAMN05421760_1011035"/>
<dbReference type="AlphaFoldDB" id="A0A1N7JEN4"/>
<gene>
    <name evidence="6" type="ORF">SAMN05421760_1011035</name>
</gene>
<dbReference type="RefSeq" id="WP_054343158.1">
    <property type="nucleotide sequence ID" value="NZ_FTOE01000001.1"/>
</dbReference>
<evidence type="ECO:0000313" key="6">
    <source>
        <dbReference type="EMBL" id="SIS47769.1"/>
    </source>
</evidence>
<proteinExistence type="inferred from homology"/>
<name>A0A1N7JEN4_9GAMM</name>
<dbReference type="InterPro" id="IPR003679">
    <property type="entry name" value="Amioglycoside_AcTrfase"/>
</dbReference>
<dbReference type="SUPFAM" id="SSF110710">
    <property type="entry name" value="TTHA0583/YokD-like"/>
    <property type="match status" value="1"/>
</dbReference>
<evidence type="ECO:0000256" key="3">
    <source>
        <dbReference type="ARBA" id="ARBA00022679"/>
    </source>
</evidence>
<comment type="similarity">
    <text evidence="1 5">Belongs to the antibiotic N-acetyltransferase family.</text>
</comment>